<sequence>MNINWNADKYTEQFGFVHHYGEDVLKLLDLSPGQTVLDLGCGNGALTEKLALAGAKVIGMDASAEMLKTAKALHPDLTFLQADATDFSLEEPADAVFSNAVFHWIDDQDALLSCIRRSLKPGGQLVCEFGGHGCAETIHDALANAFSRRGIPYTNTFYFPTIGEYTPRLERHGFRAVYASLFDRFTPLKGPDGVADWIRMFIKESFRGLSPETARAIIEEAADETRPVLFRDGVWHADYVRIRLKAVCVA</sequence>
<protein>
    <submittedName>
        <fullName evidence="2">Class I SAM-dependent methyltransferase</fullName>
    </submittedName>
</protein>
<evidence type="ECO:0000313" key="2">
    <source>
        <dbReference type="EMBL" id="MCD2492127.1"/>
    </source>
</evidence>
<dbReference type="PANTHER" id="PTHR43861:SF1">
    <property type="entry name" value="TRANS-ACONITATE 2-METHYLTRANSFERASE"/>
    <property type="match status" value="1"/>
</dbReference>
<dbReference type="Proteomes" id="UP001299265">
    <property type="component" value="Unassembled WGS sequence"/>
</dbReference>
<feature type="domain" description="Methyltransferase type 11" evidence="1">
    <location>
        <begin position="37"/>
        <end position="127"/>
    </location>
</feature>
<comment type="caution">
    <text evidence="2">The sequence shown here is derived from an EMBL/GenBank/DDBJ whole genome shotgun (WGS) entry which is preliminary data.</text>
</comment>
<keyword evidence="2" id="KW-0489">Methyltransferase</keyword>
<accession>A0AAP2RHL3</accession>
<keyword evidence="2" id="KW-0808">Transferase</keyword>
<organism evidence="2 3">
    <name type="scientific">Lientehia hominis</name>
    <dbReference type="NCBI Taxonomy" id="2897778"/>
    <lineage>
        <taxon>Bacteria</taxon>
        <taxon>Bacillati</taxon>
        <taxon>Bacillota</taxon>
        <taxon>Clostridia</taxon>
        <taxon>Lachnospirales</taxon>
        <taxon>Lachnospiraceae</taxon>
        <taxon>Lientehia</taxon>
    </lineage>
</organism>
<dbReference type="SUPFAM" id="SSF53335">
    <property type="entry name" value="S-adenosyl-L-methionine-dependent methyltransferases"/>
    <property type="match status" value="1"/>
</dbReference>
<evidence type="ECO:0000313" key="3">
    <source>
        <dbReference type="Proteomes" id="UP001299265"/>
    </source>
</evidence>
<dbReference type="InterPro" id="IPR013216">
    <property type="entry name" value="Methyltransf_11"/>
</dbReference>
<dbReference type="EMBL" id="JAJNOR010000002">
    <property type="protein sequence ID" value="MCD2492127.1"/>
    <property type="molecule type" value="Genomic_DNA"/>
</dbReference>
<dbReference type="CDD" id="cd02440">
    <property type="entry name" value="AdoMet_MTases"/>
    <property type="match status" value="1"/>
</dbReference>
<dbReference type="GO" id="GO:0032259">
    <property type="term" value="P:methylation"/>
    <property type="evidence" value="ECO:0007669"/>
    <property type="project" value="UniProtKB-KW"/>
</dbReference>
<keyword evidence="3" id="KW-1185">Reference proteome</keyword>
<name>A0AAP2RHL3_9FIRM</name>
<dbReference type="Gene3D" id="3.40.50.150">
    <property type="entry name" value="Vaccinia Virus protein VP39"/>
    <property type="match status" value="1"/>
</dbReference>
<dbReference type="PANTHER" id="PTHR43861">
    <property type="entry name" value="TRANS-ACONITATE 2-METHYLTRANSFERASE-RELATED"/>
    <property type="match status" value="1"/>
</dbReference>
<proteinExistence type="predicted"/>
<dbReference type="AlphaFoldDB" id="A0AAP2RHL3"/>
<dbReference type="RefSeq" id="WP_231062038.1">
    <property type="nucleotide sequence ID" value="NZ_JAJNOR010000002.1"/>
</dbReference>
<dbReference type="Pfam" id="PF08241">
    <property type="entry name" value="Methyltransf_11"/>
    <property type="match status" value="1"/>
</dbReference>
<dbReference type="InterPro" id="IPR029063">
    <property type="entry name" value="SAM-dependent_MTases_sf"/>
</dbReference>
<evidence type="ECO:0000259" key="1">
    <source>
        <dbReference type="Pfam" id="PF08241"/>
    </source>
</evidence>
<gene>
    <name evidence="2" type="ORF">LQE92_05735</name>
</gene>
<dbReference type="GO" id="GO:0008757">
    <property type="term" value="F:S-adenosylmethionine-dependent methyltransferase activity"/>
    <property type="evidence" value="ECO:0007669"/>
    <property type="project" value="InterPro"/>
</dbReference>
<reference evidence="2 3" key="1">
    <citation type="submission" date="2021-11" db="EMBL/GenBank/DDBJ databases">
        <title>Lacrimispora sp. nov. NSJ-141 isolated from human feces.</title>
        <authorList>
            <person name="Abdugheni R."/>
        </authorList>
    </citation>
    <scope>NUCLEOTIDE SEQUENCE [LARGE SCALE GENOMIC DNA]</scope>
    <source>
        <strain evidence="2 3">NSJ-141</strain>
    </source>
</reference>